<accession>A0A8J2YA46</accession>
<dbReference type="Proteomes" id="UP000652231">
    <property type="component" value="Unassembled WGS sequence"/>
</dbReference>
<dbReference type="Gene3D" id="3.30.230.10">
    <property type="match status" value="1"/>
</dbReference>
<dbReference type="RefSeq" id="WP_188440577.1">
    <property type="nucleotide sequence ID" value="NZ_BMGK01000004.1"/>
</dbReference>
<keyword evidence="2" id="KW-1185">Reference proteome</keyword>
<protein>
    <recommendedName>
        <fullName evidence="3">GHMP kinase</fullName>
    </recommendedName>
</protein>
<organism evidence="1 2">
    <name type="scientific">Planktosalinus lacus</name>
    <dbReference type="NCBI Taxonomy" id="1526573"/>
    <lineage>
        <taxon>Bacteria</taxon>
        <taxon>Pseudomonadati</taxon>
        <taxon>Bacteroidota</taxon>
        <taxon>Flavobacteriia</taxon>
        <taxon>Flavobacteriales</taxon>
        <taxon>Flavobacteriaceae</taxon>
        <taxon>Planktosalinus</taxon>
    </lineage>
</organism>
<dbReference type="SUPFAM" id="SSF54211">
    <property type="entry name" value="Ribosomal protein S5 domain 2-like"/>
    <property type="match status" value="1"/>
</dbReference>
<evidence type="ECO:0000313" key="2">
    <source>
        <dbReference type="Proteomes" id="UP000652231"/>
    </source>
</evidence>
<evidence type="ECO:0008006" key="3">
    <source>
        <dbReference type="Google" id="ProtNLM"/>
    </source>
</evidence>
<dbReference type="InterPro" id="IPR047765">
    <property type="entry name" value="GHMP_GYDIA-like"/>
</dbReference>
<evidence type="ECO:0000313" key="1">
    <source>
        <dbReference type="EMBL" id="GGD89884.1"/>
    </source>
</evidence>
<dbReference type="InterPro" id="IPR020568">
    <property type="entry name" value="Ribosomal_Su5_D2-typ_SF"/>
</dbReference>
<reference evidence="1" key="1">
    <citation type="journal article" date="2014" name="Int. J. Syst. Evol. Microbiol.">
        <title>Complete genome sequence of Corynebacterium casei LMG S-19264T (=DSM 44701T), isolated from a smear-ripened cheese.</title>
        <authorList>
            <consortium name="US DOE Joint Genome Institute (JGI-PGF)"/>
            <person name="Walter F."/>
            <person name="Albersmeier A."/>
            <person name="Kalinowski J."/>
            <person name="Ruckert C."/>
        </authorList>
    </citation>
    <scope>NUCLEOTIDE SEQUENCE</scope>
    <source>
        <strain evidence="1">CGMCC 1.12924</strain>
    </source>
</reference>
<name>A0A8J2YA46_9FLAO</name>
<comment type="caution">
    <text evidence="1">The sequence shown here is derived from an EMBL/GenBank/DDBJ whole genome shotgun (WGS) entry which is preliminary data.</text>
</comment>
<dbReference type="EMBL" id="BMGK01000004">
    <property type="protein sequence ID" value="GGD89884.1"/>
    <property type="molecule type" value="Genomic_DNA"/>
</dbReference>
<dbReference type="AlphaFoldDB" id="A0A8J2YA46"/>
<reference evidence="1" key="2">
    <citation type="submission" date="2020-09" db="EMBL/GenBank/DDBJ databases">
        <authorList>
            <person name="Sun Q."/>
            <person name="Zhou Y."/>
        </authorList>
    </citation>
    <scope>NUCLEOTIDE SEQUENCE</scope>
    <source>
        <strain evidence="1">CGMCC 1.12924</strain>
    </source>
</reference>
<proteinExistence type="predicted"/>
<dbReference type="InterPro" id="IPR014721">
    <property type="entry name" value="Ribsml_uS5_D2-typ_fold_subgr"/>
</dbReference>
<gene>
    <name evidence="1" type="ORF">GCM10011312_12200</name>
</gene>
<dbReference type="NCBIfam" id="NF040656">
    <property type="entry name" value="GHMP_GYDIA"/>
    <property type="match status" value="1"/>
</dbReference>
<sequence>MKTTFYSNGKLLLSSEYFVLDGAEALAIPTSYGQKLEVNPIVGTILNWKSFDHQNHLWFEGNFDIGDSFQIRSSSNKKIAQTLQSILTEAKSLNPFFLSENKGFEAQSHMDFPREWGLGSSSTLINNVAQWAQVDAFELLQNSFGGSGYDIACAQHNTPLVYSNKTSPPIVRKVEFNPAFKDALFFLYLNKKQDSKEAIHHYKKTAVATKEQITAFDKLTQEILNATNLRDFENALNTHENLISELLGLEKIKDRLFSDYEGAVKSLGGWGGDFVLATGYQAVSYFRKKGYKVIIPFKEMIK</sequence>